<evidence type="ECO:0000259" key="6">
    <source>
        <dbReference type="PROSITE" id="PS50923"/>
    </source>
</evidence>
<reference evidence="8 9" key="1">
    <citation type="submission" date="2025-04" db="UniProtKB">
        <authorList>
            <consortium name="RefSeq"/>
        </authorList>
    </citation>
    <scope>IDENTIFICATION</scope>
    <source>
        <tissue evidence="8 9">Liver</tissue>
    </source>
</reference>
<evidence type="ECO:0000256" key="3">
    <source>
        <dbReference type="ARBA" id="ARBA00023157"/>
    </source>
</evidence>
<evidence type="ECO:0000313" key="8">
    <source>
        <dbReference type="RefSeq" id="XP_025031979.1"/>
    </source>
</evidence>
<dbReference type="RefSeq" id="XP_025031979.1">
    <property type="nucleotide sequence ID" value="XM_025176211.1"/>
</dbReference>
<dbReference type="KEGG" id="pbi:112542717"/>
<evidence type="ECO:0000256" key="5">
    <source>
        <dbReference type="SAM" id="SignalP"/>
    </source>
</evidence>
<dbReference type="InterPro" id="IPR035976">
    <property type="entry name" value="Sushi/SCR/CCP_sf"/>
</dbReference>
<dbReference type="GO" id="GO:0005615">
    <property type="term" value="C:extracellular space"/>
    <property type="evidence" value="ECO:0007669"/>
    <property type="project" value="TreeGrafter"/>
</dbReference>
<dbReference type="SMART" id="SM00032">
    <property type="entry name" value="CCP"/>
    <property type="match status" value="1"/>
</dbReference>
<dbReference type="InterPro" id="IPR051503">
    <property type="entry name" value="ComplSys_Reg/VirEntry_Med"/>
</dbReference>
<dbReference type="RefSeq" id="XP_025031980.1">
    <property type="nucleotide sequence ID" value="XM_025176212.1"/>
</dbReference>
<evidence type="ECO:0000256" key="1">
    <source>
        <dbReference type="ARBA" id="ARBA00022659"/>
    </source>
</evidence>
<evidence type="ECO:0000256" key="2">
    <source>
        <dbReference type="ARBA" id="ARBA00022729"/>
    </source>
</evidence>
<dbReference type="InterPro" id="IPR000436">
    <property type="entry name" value="Sushi_SCR_CCP_dom"/>
</dbReference>
<dbReference type="GO" id="GO:0006956">
    <property type="term" value="P:complement activation"/>
    <property type="evidence" value="ECO:0007669"/>
    <property type="project" value="TreeGrafter"/>
</dbReference>
<feature type="chain" id="PRO_5044698327" evidence="5">
    <location>
        <begin position="24"/>
        <end position="165"/>
    </location>
</feature>
<name>A0A9F5J0P9_PYTBI</name>
<feature type="domain" description="Sushi" evidence="6">
    <location>
        <begin position="43"/>
        <end position="101"/>
    </location>
</feature>
<gene>
    <name evidence="8 9" type="primary">LOC112542717</name>
</gene>
<accession>A0A9F5J0P9</accession>
<dbReference type="SUPFAM" id="SSF57535">
    <property type="entry name" value="Complement control module/SCR domain"/>
    <property type="match status" value="2"/>
</dbReference>
<sequence length="165" mass="18939">MSCFGCMIFGLLWICCALQKVSQQRQVAYEDLVNLLTEPEIPASCGPPPVIGNALLLANQRQEFLSGETVIYQCYRLYEMEGTPVARCKNGHWRGVPRCVQTCRADKADMDHNNIQLRWITKSTSMTASDYWMEFECKMGFHKHPFSSPFMKQCVKGPWVYPRCV</sequence>
<dbReference type="GO" id="GO:0001851">
    <property type="term" value="F:complement component C3b binding"/>
    <property type="evidence" value="ECO:0007669"/>
    <property type="project" value="TreeGrafter"/>
</dbReference>
<dbReference type="Pfam" id="PF00084">
    <property type="entry name" value="Sushi"/>
    <property type="match status" value="1"/>
</dbReference>
<comment type="caution">
    <text evidence="4">Lacks conserved residue(s) required for the propagation of feature annotation.</text>
</comment>
<protein>
    <submittedName>
        <fullName evidence="8 9">Complement factor H-related protein 2-like isoform X1</fullName>
    </submittedName>
</protein>
<organism evidence="7 9">
    <name type="scientific">Python bivittatus</name>
    <name type="common">Burmese python</name>
    <name type="synonym">Python molurus bivittatus</name>
    <dbReference type="NCBI Taxonomy" id="176946"/>
    <lineage>
        <taxon>Eukaryota</taxon>
        <taxon>Metazoa</taxon>
        <taxon>Chordata</taxon>
        <taxon>Craniata</taxon>
        <taxon>Vertebrata</taxon>
        <taxon>Euteleostomi</taxon>
        <taxon>Lepidosauria</taxon>
        <taxon>Squamata</taxon>
        <taxon>Bifurcata</taxon>
        <taxon>Unidentata</taxon>
        <taxon>Episquamata</taxon>
        <taxon>Toxicofera</taxon>
        <taxon>Serpentes</taxon>
        <taxon>Henophidia</taxon>
        <taxon>Pythonidae</taxon>
        <taxon>Python</taxon>
    </lineage>
</organism>
<dbReference type="PANTHER" id="PTHR45785:SF7">
    <property type="entry name" value="COMPLEMENT FACTOR H"/>
    <property type="match status" value="1"/>
</dbReference>
<feature type="disulfide bond" evidence="4">
    <location>
        <begin position="45"/>
        <end position="88"/>
    </location>
</feature>
<proteinExistence type="predicted"/>
<feature type="signal peptide" evidence="5">
    <location>
        <begin position="1"/>
        <end position="23"/>
    </location>
</feature>
<evidence type="ECO:0000313" key="7">
    <source>
        <dbReference type="Proteomes" id="UP000695026"/>
    </source>
</evidence>
<evidence type="ECO:0000256" key="4">
    <source>
        <dbReference type="PROSITE-ProRule" id="PRU00302"/>
    </source>
</evidence>
<evidence type="ECO:0000313" key="9">
    <source>
        <dbReference type="RefSeq" id="XP_025031980.1"/>
    </source>
</evidence>
<dbReference type="OMA" id="MRASDYW"/>
<dbReference type="PANTHER" id="PTHR45785">
    <property type="entry name" value="COMPLEMENT FACTOR H-RELATED"/>
    <property type="match status" value="1"/>
</dbReference>
<dbReference type="CDD" id="cd00033">
    <property type="entry name" value="CCP"/>
    <property type="match status" value="1"/>
</dbReference>
<keyword evidence="2 5" id="KW-0732">Signal</keyword>
<dbReference type="Gene3D" id="2.10.70.10">
    <property type="entry name" value="Complement Module, domain 1"/>
    <property type="match status" value="2"/>
</dbReference>
<keyword evidence="1 4" id="KW-0768">Sushi</keyword>
<keyword evidence="3 4" id="KW-1015">Disulfide bond</keyword>
<dbReference type="Proteomes" id="UP000695026">
    <property type="component" value="Unplaced"/>
</dbReference>
<dbReference type="OrthoDB" id="10051774at2759"/>
<dbReference type="AlphaFoldDB" id="A0A9F5J0P9"/>
<keyword evidence="7" id="KW-1185">Reference proteome</keyword>
<dbReference type="PROSITE" id="PS50923">
    <property type="entry name" value="SUSHI"/>
    <property type="match status" value="1"/>
</dbReference>
<dbReference type="GeneID" id="112542717"/>